<feature type="signal peptide" evidence="1">
    <location>
        <begin position="1"/>
        <end position="22"/>
    </location>
</feature>
<evidence type="ECO:0000256" key="1">
    <source>
        <dbReference type="SAM" id="SignalP"/>
    </source>
</evidence>
<name>A0ABR3HAI5_LOXSC</name>
<sequence>MKIFYAFTILFLLAGMLATASACVCTTAYTPVCGTNGQTYSNMCTLKCAGVPLKHRGSC</sequence>
<dbReference type="SUPFAM" id="SSF100895">
    <property type="entry name" value="Kazal-type serine protease inhibitors"/>
    <property type="match status" value="1"/>
</dbReference>
<protein>
    <recommendedName>
        <fullName evidence="2">Kazal-like domain-containing protein</fullName>
    </recommendedName>
</protein>
<dbReference type="SMART" id="SM00280">
    <property type="entry name" value="KAZAL"/>
    <property type="match status" value="1"/>
</dbReference>
<dbReference type="Pfam" id="PF00050">
    <property type="entry name" value="Kazal_1"/>
    <property type="match status" value="1"/>
</dbReference>
<evidence type="ECO:0000259" key="2">
    <source>
        <dbReference type="PROSITE" id="PS51465"/>
    </source>
</evidence>
<reference evidence="3 4" key="1">
    <citation type="submission" date="2024-06" db="EMBL/GenBank/DDBJ databases">
        <title>A chromosome-level genome assembly of beet webworm, Loxostege sticticalis.</title>
        <authorList>
            <person name="Zhang Y."/>
        </authorList>
    </citation>
    <scope>NUCLEOTIDE SEQUENCE [LARGE SCALE GENOMIC DNA]</scope>
    <source>
        <strain evidence="3">AQ026</strain>
        <tissue evidence="3">Whole body</tissue>
    </source>
</reference>
<proteinExistence type="predicted"/>
<dbReference type="InterPro" id="IPR002350">
    <property type="entry name" value="Kazal_dom"/>
</dbReference>
<dbReference type="PROSITE" id="PS51257">
    <property type="entry name" value="PROKAR_LIPOPROTEIN"/>
    <property type="match status" value="1"/>
</dbReference>
<evidence type="ECO:0000313" key="3">
    <source>
        <dbReference type="EMBL" id="KAL0861798.1"/>
    </source>
</evidence>
<dbReference type="InterPro" id="IPR036058">
    <property type="entry name" value="Kazal_dom_sf"/>
</dbReference>
<dbReference type="Gene3D" id="3.30.60.30">
    <property type="match status" value="1"/>
</dbReference>
<keyword evidence="1" id="KW-0732">Signal</keyword>
<dbReference type="CDD" id="cd00104">
    <property type="entry name" value="KAZAL_FS"/>
    <property type="match status" value="1"/>
</dbReference>
<dbReference type="PROSITE" id="PS00282">
    <property type="entry name" value="KAZAL_1"/>
    <property type="match status" value="1"/>
</dbReference>
<evidence type="ECO:0000313" key="4">
    <source>
        <dbReference type="Proteomes" id="UP001549920"/>
    </source>
</evidence>
<gene>
    <name evidence="3" type="ORF">ABMA27_009272</name>
</gene>
<dbReference type="InterPro" id="IPR053265">
    <property type="entry name" value="Serpin"/>
</dbReference>
<dbReference type="PANTHER" id="PTHR21131:SF0">
    <property type="entry name" value="GEO10195P1-RELATED"/>
    <property type="match status" value="1"/>
</dbReference>
<dbReference type="PANTHER" id="PTHR21131">
    <property type="entry name" value="SERINE-TYPE ENDOPEPTIDASE INHIBITOR"/>
    <property type="match status" value="1"/>
</dbReference>
<dbReference type="Proteomes" id="UP001549920">
    <property type="component" value="Unassembled WGS sequence"/>
</dbReference>
<dbReference type="PROSITE" id="PS51465">
    <property type="entry name" value="KAZAL_2"/>
    <property type="match status" value="1"/>
</dbReference>
<comment type="caution">
    <text evidence="3">The sequence shown here is derived from an EMBL/GenBank/DDBJ whole genome shotgun (WGS) entry which is preliminary data.</text>
</comment>
<feature type="domain" description="Kazal-like" evidence="2">
    <location>
        <begin position="17"/>
        <end position="59"/>
    </location>
</feature>
<dbReference type="EMBL" id="JBEUOH010000023">
    <property type="protein sequence ID" value="KAL0861798.1"/>
    <property type="molecule type" value="Genomic_DNA"/>
</dbReference>
<accession>A0ABR3HAI5</accession>
<keyword evidence="4" id="KW-1185">Reference proteome</keyword>
<feature type="chain" id="PRO_5045045104" description="Kazal-like domain-containing protein" evidence="1">
    <location>
        <begin position="23"/>
        <end position="59"/>
    </location>
</feature>
<organism evidence="3 4">
    <name type="scientific">Loxostege sticticalis</name>
    <name type="common">Beet webworm moth</name>
    <dbReference type="NCBI Taxonomy" id="481309"/>
    <lineage>
        <taxon>Eukaryota</taxon>
        <taxon>Metazoa</taxon>
        <taxon>Ecdysozoa</taxon>
        <taxon>Arthropoda</taxon>
        <taxon>Hexapoda</taxon>
        <taxon>Insecta</taxon>
        <taxon>Pterygota</taxon>
        <taxon>Neoptera</taxon>
        <taxon>Endopterygota</taxon>
        <taxon>Lepidoptera</taxon>
        <taxon>Glossata</taxon>
        <taxon>Ditrysia</taxon>
        <taxon>Pyraloidea</taxon>
        <taxon>Crambidae</taxon>
        <taxon>Pyraustinae</taxon>
        <taxon>Loxostege</taxon>
    </lineage>
</organism>